<protein>
    <submittedName>
        <fullName evidence="1">Uncharacterized protein</fullName>
    </submittedName>
</protein>
<accession>A0A843XJM5</accession>
<organism evidence="1 2">
    <name type="scientific">Colocasia esculenta</name>
    <name type="common">Wild taro</name>
    <name type="synonym">Arum esculentum</name>
    <dbReference type="NCBI Taxonomy" id="4460"/>
    <lineage>
        <taxon>Eukaryota</taxon>
        <taxon>Viridiplantae</taxon>
        <taxon>Streptophyta</taxon>
        <taxon>Embryophyta</taxon>
        <taxon>Tracheophyta</taxon>
        <taxon>Spermatophyta</taxon>
        <taxon>Magnoliopsida</taxon>
        <taxon>Liliopsida</taxon>
        <taxon>Araceae</taxon>
        <taxon>Aroideae</taxon>
        <taxon>Colocasieae</taxon>
        <taxon>Colocasia</taxon>
    </lineage>
</organism>
<proteinExistence type="predicted"/>
<sequence length="59" mass="6193">MSLASIDHAADPGSAARDRRLVLLDITVAILSHLCSNFGIVGDTVPLEEAAETDSERGD</sequence>
<dbReference type="EMBL" id="NMUH01008896">
    <property type="protein sequence ID" value="MQM19403.1"/>
    <property type="molecule type" value="Genomic_DNA"/>
</dbReference>
<gene>
    <name evidence="1" type="ORF">Taro_052407</name>
</gene>
<name>A0A843XJM5_COLES</name>
<dbReference type="Proteomes" id="UP000652761">
    <property type="component" value="Unassembled WGS sequence"/>
</dbReference>
<keyword evidence="2" id="KW-1185">Reference proteome</keyword>
<comment type="caution">
    <text evidence="1">The sequence shown here is derived from an EMBL/GenBank/DDBJ whole genome shotgun (WGS) entry which is preliminary data.</text>
</comment>
<evidence type="ECO:0000313" key="2">
    <source>
        <dbReference type="Proteomes" id="UP000652761"/>
    </source>
</evidence>
<dbReference type="AlphaFoldDB" id="A0A843XJM5"/>
<evidence type="ECO:0000313" key="1">
    <source>
        <dbReference type="EMBL" id="MQM19403.1"/>
    </source>
</evidence>
<reference evidence="1" key="1">
    <citation type="submission" date="2017-07" db="EMBL/GenBank/DDBJ databases">
        <title>Taro Niue Genome Assembly and Annotation.</title>
        <authorList>
            <person name="Atibalentja N."/>
            <person name="Keating K."/>
            <person name="Fields C.J."/>
        </authorList>
    </citation>
    <scope>NUCLEOTIDE SEQUENCE</scope>
    <source>
        <strain evidence="1">Niue_2</strain>
        <tissue evidence="1">Leaf</tissue>
    </source>
</reference>